<dbReference type="Proteomes" id="UP000563906">
    <property type="component" value="Unassembled WGS sequence"/>
</dbReference>
<organism evidence="1 2">
    <name type="scientific">Tenacibaculum pelagium</name>
    <dbReference type="NCBI Taxonomy" id="2759527"/>
    <lineage>
        <taxon>Bacteria</taxon>
        <taxon>Pseudomonadati</taxon>
        <taxon>Bacteroidota</taxon>
        <taxon>Flavobacteriia</taxon>
        <taxon>Flavobacteriales</taxon>
        <taxon>Flavobacteriaceae</taxon>
        <taxon>Tenacibaculum</taxon>
    </lineage>
</organism>
<proteinExistence type="predicted"/>
<gene>
    <name evidence="1" type="ORF">H3Z83_00180</name>
</gene>
<comment type="caution">
    <text evidence="1">The sequence shown here is derived from an EMBL/GenBank/DDBJ whole genome shotgun (WGS) entry which is preliminary data.</text>
</comment>
<accession>A0A839AKN3</accession>
<sequence length="158" mass="18692">MKAYILFVFLFIVSITFSQKVDRNGIVYTNPKSLFNELNGQWKVVSMSVENFEVDCEKFEESFLNQLKKNKIDSLSLREKLKLSCRNMNKQIISISKESMVQGRDTLHVKRDNNLKRNTLITKTENKEFELKIEIIDDNYFKLISAKKMWLKLKIIND</sequence>
<reference evidence="1 2" key="1">
    <citation type="submission" date="2020-07" db="EMBL/GenBank/DDBJ databases">
        <title>Bacterium isolated from marine sediment.</title>
        <authorList>
            <person name="Shang D."/>
            <person name="Du Z.-J."/>
        </authorList>
    </citation>
    <scope>NUCLEOTIDE SEQUENCE [LARGE SCALE GENOMIC DNA]</scope>
    <source>
        <strain evidence="1 2">S7007</strain>
    </source>
</reference>
<dbReference type="EMBL" id="JACGLS010000001">
    <property type="protein sequence ID" value="MBA6154940.1"/>
    <property type="molecule type" value="Genomic_DNA"/>
</dbReference>
<evidence type="ECO:0000313" key="2">
    <source>
        <dbReference type="Proteomes" id="UP000563906"/>
    </source>
</evidence>
<dbReference type="RefSeq" id="WP_182123460.1">
    <property type="nucleotide sequence ID" value="NZ_JACGLS010000001.1"/>
</dbReference>
<evidence type="ECO:0000313" key="1">
    <source>
        <dbReference type="EMBL" id="MBA6154940.1"/>
    </source>
</evidence>
<evidence type="ECO:0008006" key="3">
    <source>
        <dbReference type="Google" id="ProtNLM"/>
    </source>
</evidence>
<protein>
    <recommendedName>
        <fullName evidence="3">Lipocalin-like domain-containing protein</fullName>
    </recommendedName>
</protein>
<dbReference type="AlphaFoldDB" id="A0A839AKN3"/>
<keyword evidence="2" id="KW-1185">Reference proteome</keyword>
<name>A0A839AKN3_9FLAO</name>